<dbReference type="OrthoDB" id="5562568at2759"/>
<evidence type="ECO:0000313" key="2">
    <source>
        <dbReference type="EMBL" id="KAJ2793489.1"/>
    </source>
</evidence>
<sequence>VRPPDERSEGGDSWRSSNTSSMSSNGEMENATHKASNGGLHGELAQQTQTTAAVSAAGLQRCRCSQCDPNYYTMPMHLLFEGKVEYVCRDCQFSTLSYAAVQQHEVGSGHRRWYNYPQ</sequence>
<reference evidence="2" key="1">
    <citation type="submission" date="2022-07" db="EMBL/GenBank/DDBJ databases">
        <title>Phylogenomic reconstructions and comparative analyses of Kickxellomycotina fungi.</title>
        <authorList>
            <person name="Reynolds N.K."/>
            <person name="Stajich J.E."/>
            <person name="Barry K."/>
            <person name="Grigoriev I.V."/>
            <person name="Crous P."/>
            <person name="Smith M.E."/>
        </authorList>
    </citation>
    <scope>NUCLEOTIDE SEQUENCE</scope>
    <source>
        <strain evidence="2">NRRL 1565</strain>
    </source>
</reference>
<proteinExistence type="predicted"/>
<feature type="non-terminal residue" evidence="2">
    <location>
        <position position="1"/>
    </location>
</feature>
<gene>
    <name evidence="2" type="ORF">H4R20_006526</name>
</gene>
<comment type="caution">
    <text evidence="2">The sequence shown here is derived from an EMBL/GenBank/DDBJ whole genome shotgun (WGS) entry which is preliminary data.</text>
</comment>
<dbReference type="Proteomes" id="UP001140094">
    <property type="component" value="Unassembled WGS sequence"/>
</dbReference>
<dbReference type="AlphaFoldDB" id="A0A9W8LPR8"/>
<evidence type="ECO:0000256" key="1">
    <source>
        <dbReference type="SAM" id="MobiDB-lite"/>
    </source>
</evidence>
<name>A0A9W8LPR8_9FUNG</name>
<feature type="compositionally biased region" description="Low complexity" evidence="1">
    <location>
        <begin position="13"/>
        <end position="24"/>
    </location>
</feature>
<evidence type="ECO:0000313" key="3">
    <source>
        <dbReference type="Proteomes" id="UP001140094"/>
    </source>
</evidence>
<dbReference type="EMBL" id="JANBUO010002885">
    <property type="protein sequence ID" value="KAJ2793489.1"/>
    <property type="molecule type" value="Genomic_DNA"/>
</dbReference>
<protein>
    <submittedName>
        <fullName evidence="2">Uncharacterized protein</fullName>
    </submittedName>
</protein>
<feature type="compositionally biased region" description="Basic and acidic residues" evidence="1">
    <location>
        <begin position="1"/>
        <end position="12"/>
    </location>
</feature>
<keyword evidence="3" id="KW-1185">Reference proteome</keyword>
<organism evidence="2 3">
    <name type="scientific">Coemansia guatemalensis</name>
    <dbReference type="NCBI Taxonomy" id="2761395"/>
    <lineage>
        <taxon>Eukaryota</taxon>
        <taxon>Fungi</taxon>
        <taxon>Fungi incertae sedis</taxon>
        <taxon>Zoopagomycota</taxon>
        <taxon>Kickxellomycotina</taxon>
        <taxon>Kickxellomycetes</taxon>
        <taxon>Kickxellales</taxon>
        <taxon>Kickxellaceae</taxon>
        <taxon>Coemansia</taxon>
    </lineage>
</organism>
<accession>A0A9W8LPR8</accession>
<feature type="region of interest" description="Disordered" evidence="1">
    <location>
        <begin position="1"/>
        <end position="50"/>
    </location>
</feature>